<dbReference type="EMBL" id="CAUYUJ010015692">
    <property type="protein sequence ID" value="CAK0857037.1"/>
    <property type="molecule type" value="Genomic_DNA"/>
</dbReference>
<evidence type="ECO:0008006" key="4">
    <source>
        <dbReference type="Google" id="ProtNLM"/>
    </source>
</evidence>
<organism evidence="2 3">
    <name type="scientific">Prorocentrum cordatum</name>
    <dbReference type="NCBI Taxonomy" id="2364126"/>
    <lineage>
        <taxon>Eukaryota</taxon>
        <taxon>Sar</taxon>
        <taxon>Alveolata</taxon>
        <taxon>Dinophyceae</taxon>
        <taxon>Prorocentrales</taxon>
        <taxon>Prorocentraceae</taxon>
        <taxon>Prorocentrum</taxon>
    </lineage>
</organism>
<evidence type="ECO:0000313" key="3">
    <source>
        <dbReference type="Proteomes" id="UP001189429"/>
    </source>
</evidence>
<feature type="region of interest" description="Disordered" evidence="1">
    <location>
        <begin position="1"/>
        <end position="29"/>
    </location>
</feature>
<reference evidence="2" key="1">
    <citation type="submission" date="2023-10" db="EMBL/GenBank/DDBJ databases">
        <authorList>
            <person name="Chen Y."/>
            <person name="Shah S."/>
            <person name="Dougan E. K."/>
            <person name="Thang M."/>
            <person name="Chan C."/>
        </authorList>
    </citation>
    <scope>NUCLEOTIDE SEQUENCE [LARGE SCALE GENOMIC DNA]</scope>
</reference>
<dbReference type="Proteomes" id="UP001189429">
    <property type="component" value="Unassembled WGS sequence"/>
</dbReference>
<dbReference type="InterPro" id="IPR014903">
    <property type="entry name" value="DUF1796"/>
</dbReference>
<proteinExistence type="predicted"/>
<comment type="caution">
    <text evidence="2">The sequence shown here is derived from an EMBL/GenBank/DDBJ whole genome shotgun (WGS) entry which is preliminary data.</text>
</comment>
<evidence type="ECO:0000313" key="2">
    <source>
        <dbReference type="EMBL" id="CAK0857037.1"/>
    </source>
</evidence>
<accession>A0ABN9UDX0</accession>
<gene>
    <name evidence="2" type="ORF">PCOR1329_LOCUS47249</name>
</gene>
<name>A0ABN9UDX0_9DINO</name>
<sequence length="302" mass="33299">MALPFAGPPRAGRGAMASQTAAPPGGRRHPFRHAVSLGLRCVTAKVFQDAGLRRYATPFDWVFCSMEMVTHCIQDHCAELLRREAYWEVATIEDVVRSPNAIADLTPRGIHARGVAQGRPERRVRVLIGHSAFSPMQRGVGKDVIFNHSNPMEAEGYEQLGRQARRLGRVLDLREEPKLFVIANINRQLWDLDGVVQLFEALRSRSANFMLLAVNLVLNKGDVARGSAVAELLRRSGPVGAELRVKEIRQGRTVRPEARADDVMARACLNHMWGVASATARGPGRTIFDRDLGAVVCDIQAA</sequence>
<protein>
    <recommendedName>
        <fullName evidence="4">RNA helicase</fullName>
    </recommendedName>
</protein>
<evidence type="ECO:0000256" key="1">
    <source>
        <dbReference type="SAM" id="MobiDB-lite"/>
    </source>
</evidence>
<keyword evidence="3" id="KW-1185">Reference proteome</keyword>
<dbReference type="Pfam" id="PF08795">
    <property type="entry name" value="DUF1796"/>
    <property type="match status" value="1"/>
</dbReference>